<comment type="caution">
    <text evidence="1">The sequence shown here is derived from an EMBL/GenBank/DDBJ whole genome shotgun (WGS) entry which is preliminary data.</text>
</comment>
<dbReference type="SUPFAM" id="SSF47413">
    <property type="entry name" value="lambda repressor-like DNA-binding domains"/>
    <property type="match status" value="1"/>
</dbReference>
<name>A0ABW9SPK7_9BURK</name>
<keyword evidence="2" id="KW-1185">Reference proteome</keyword>
<reference evidence="1 2" key="1">
    <citation type="submission" date="2019-11" db="EMBL/GenBank/DDBJ databases">
        <title>Type strains purchased from KCTC, JCM and DSMZ.</title>
        <authorList>
            <person name="Lu H."/>
        </authorList>
    </citation>
    <scope>NUCLEOTIDE SEQUENCE [LARGE SCALE GENOMIC DNA]</scope>
    <source>
        <strain evidence="1 2">DSM 103461</strain>
    </source>
</reference>
<evidence type="ECO:0008006" key="3">
    <source>
        <dbReference type="Google" id="ProtNLM"/>
    </source>
</evidence>
<dbReference type="RefSeq" id="WP_155435456.1">
    <property type="nucleotide sequence ID" value="NZ_JBHLXK010000002.1"/>
</dbReference>
<sequence>MAQNLGVSPAFLSAVESGKKSIPIEMQKSVERFYALPQVKILEMRKAVDESQRSVTIDLDKMDHAARGVAVAFARQFDQLNQAELDALRKTMDAVRNRVKDE</sequence>
<evidence type="ECO:0000313" key="1">
    <source>
        <dbReference type="EMBL" id="MTW34076.1"/>
    </source>
</evidence>
<proteinExistence type="predicted"/>
<protein>
    <recommendedName>
        <fullName evidence="3">XRE family transcriptional regulator</fullName>
    </recommendedName>
</protein>
<evidence type="ECO:0000313" key="2">
    <source>
        <dbReference type="Proteomes" id="UP000735592"/>
    </source>
</evidence>
<dbReference type="InterPro" id="IPR010982">
    <property type="entry name" value="Lambda_DNA-bd_dom_sf"/>
</dbReference>
<organism evidence="1 2">
    <name type="scientific">Pseudoduganella danionis</name>
    <dbReference type="NCBI Taxonomy" id="1890295"/>
    <lineage>
        <taxon>Bacteria</taxon>
        <taxon>Pseudomonadati</taxon>
        <taxon>Pseudomonadota</taxon>
        <taxon>Betaproteobacteria</taxon>
        <taxon>Burkholderiales</taxon>
        <taxon>Oxalobacteraceae</taxon>
        <taxon>Telluria group</taxon>
        <taxon>Pseudoduganella</taxon>
    </lineage>
</organism>
<accession>A0ABW9SPK7</accession>
<gene>
    <name evidence="1" type="ORF">GM655_14800</name>
</gene>
<dbReference type="Proteomes" id="UP000735592">
    <property type="component" value="Unassembled WGS sequence"/>
</dbReference>
<dbReference type="EMBL" id="WNKW01000004">
    <property type="protein sequence ID" value="MTW34076.1"/>
    <property type="molecule type" value="Genomic_DNA"/>
</dbReference>